<dbReference type="STRING" id="1121015.GCA_000420545_00693"/>
<dbReference type="RefSeq" id="WP_022968346.1">
    <property type="nucleotide sequence ID" value="NZ_ATVD01000001.1"/>
</dbReference>
<dbReference type="SUPFAM" id="SSF52833">
    <property type="entry name" value="Thioredoxin-like"/>
    <property type="match status" value="1"/>
</dbReference>
<keyword evidence="1" id="KW-1133">Transmembrane helix</keyword>
<proteinExistence type="predicted"/>
<dbReference type="InterPro" id="IPR036249">
    <property type="entry name" value="Thioredoxin-like_sf"/>
</dbReference>
<accession>A0A091AVP8</accession>
<dbReference type="OrthoDB" id="9785445at2"/>
<dbReference type="Proteomes" id="UP000029385">
    <property type="component" value="Unassembled WGS sequence"/>
</dbReference>
<name>A0A091AVP8_9GAMM</name>
<dbReference type="PATRIC" id="fig|1121015.4.peg.1369"/>
<feature type="transmembrane region" description="Helical" evidence="1">
    <location>
        <begin position="14"/>
        <end position="35"/>
    </location>
</feature>
<protein>
    <recommendedName>
        <fullName evidence="2">Thioredoxin domain-containing protein</fullName>
    </recommendedName>
</protein>
<organism evidence="3 4">
    <name type="scientific">Arenimonas oryziterrae DSM 21050 = YC6267</name>
    <dbReference type="NCBI Taxonomy" id="1121015"/>
    <lineage>
        <taxon>Bacteria</taxon>
        <taxon>Pseudomonadati</taxon>
        <taxon>Pseudomonadota</taxon>
        <taxon>Gammaproteobacteria</taxon>
        <taxon>Lysobacterales</taxon>
        <taxon>Lysobacteraceae</taxon>
        <taxon>Arenimonas</taxon>
    </lineage>
</organism>
<dbReference type="EMBL" id="AVCI01000005">
    <property type="protein sequence ID" value="KFN43481.1"/>
    <property type="molecule type" value="Genomic_DNA"/>
</dbReference>
<keyword evidence="4" id="KW-1185">Reference proteome</keyword>
<keyword evidence="1" id="KW-0472">Membrane</keyword>
<keyword evidence="1" id="KW-0812">Transmembrane</keyword>
<reference evidence="3 4" key="1">
    <citation type="submission" date="2013-09" db="EMBL/GenBank/DDBJ databases">
        <title>Genome sequencing of Arenimonas oryziterrae.</title>
        <authorList>
            <person name="Chen F."/>
            <person name="Wang G."/>
        </authorList>
    </citation>
    <scope>NUCLEOTIDE SEQUENCE [LARGE SCALE GENOMIC DNA]</scope>
    <source>
        <strain evidence="3 4">YC6267</strain>
    </source>
</reference>
<dbReference type="InterPro" id="IPR013766">
    <property type="entry name" value="Thioredoxin_domain"/>
</dbReference>
<gene>
    <name evidence="3" type="ORF">N789_09405</name>
</gene>
<evidence type="ECO:0000259" key="2">
    <source>
        <dbReference type="PROSITE" id="PS51352"/>
    </source>
</evidence>
<sequence>MNLPAPTSQWRSRLTLLLIVAMFFSSFGIAAFLFFTGWTPAGSRNFGELLQPPKPLAGIPLQRADGRPYAWAPDKQRWQLVFVAPANCGEPCARMLDTLHRVWFSEGRQADRIELLWFGEVPAQSERFRALVPMAANPEFVAALPDVARPDSLPVYLVDPDGFLALRYPPGFNPSGLRKDLGRLLK</sequence>
<dbReference type="eggNOG" id="COG1999">
    <property type="taxonomic scope" value="Bacteria"/>
</dbReference>
<evidence type="ECO:0000256" key="1">
    <source>
        <dbReference type="SAM" id="Phobius"/>
    </source>
</evidence>
<dbReference type="PROSITE" id="PS51352">
    <property type="entry name" value="THIOREDOXIN_2"/>
    <property type="match status" value="1"/>
</dbReference>
<comment type="caution">
    <text evidence="3">The sequence shown here is derived from an EMBL/GenBank/DDBJ whole genome shotgun (WGS) entry which is preliminary data.</text>
</comment>
<evidence type="ECO:0000313" key="4">
    <source>
        <dbReference type="Proteomes" id="UP000029385"/>
    </source>
</evidence>
<dbReference type="AlphaFoldDB" id="A0A091AVP8"/>
<feature type="domain" description="Thioredoxin" evidence="2">
    <location>
        <begin position="50"/>
        <end position="186"/>
    </location>
</feature>
<evidence type="ECO:0000313" key="3">
    <source>
        <dbReference type="EMBL" id="KFN43481.1"/>
    </source>
</evidence>